<protein>
    <recommendedName>
        <fullName evidence="3">Retrotransposon gag domain-containing protein</fullName>
    </recommendedName>
</protein>
<evidence type="ECO:0008006" key="3">
    <source>
        <dbReference type="Google" id="ProtNLM"/>
    </source>
</evidence>
<feature type="non-terminal residue" evidence="1">
    <location>
        <position position="1"/>
    </location>
</feature>
<gene>
    <name evidence="1" type="ORF">M0O54_20085</name>
</gene>
<dbReference type="AlphaFoldDB" id="A0AB35K9U1"/>
<evidence type="ECO:0000313" key="2">
    <source>
        <dbReference type="Proteomes" id="UP001150055"/>
    </source>
</evidence>
<feature type="non-terminal residue" evidence="1">
    <location>
        <position position="86"/>
    </location>
</feature>
<comment type="caution">
    <text evidence="1">The sequence shown here is derived from an EMBL/GenBank/DDBJ whole genome shotgun (WGS) entry which is preliminary data.</text>
</comment>
<dbReference type="EMBL" id="JALNTG010000212">
    <property type="protein sequence ID" value="MDD9322368.1"/>
    <property type="molecule type" value="Genomic_DNA"/>
</dbReference>
<name>A0AB35K9U1_9GAMM</name>
<dbReference type="Proteomes" id="UP001150055">
    <property type="component" value="Unassembled WGS sequence"/>
</dbReference>
<proteinExistence type="predicted"/>
<reference evidence="1" key="1">
    <citation type="submission" date="2022-12" db="EMBL/GenBank/DDBJ databases">
        <title>Acinetobacter lactucae: Emerging opportunistic pathogenic species of genus Acinetobacter isolated from immunocompromised patients in clinical settings of India.</title>
        <authorList>
            <person name="Amar A.K."/>
            <person name="Sawant A.R."/>
            <person name="Meera M."/>
            <person name="Tomar A."/>
            <person name="Sistla S."/>
            <person name="Prashanth K."/>
        </authorList>
    </citation>
    <scope>NUCLEOTIDE SEQUENCE</scope>
    <source>
        <strain evidence="1">PKAL1828C</strain>
    </source>
</reference>
<accession>A0AB35K9U1</accession>
<dbReference type="RefSeq" id="WP_274579466.1">
    <property type="nucleotide sequence ID" value="NZ_JALNTG010000212.1"/>
</dbReference>
<sequence>VLDNALKLRFAARANLIDAERRLSQIRQQPMQSLRQFAADVSDVVREVHSDLPNEAREQLQIHAFIGGLADSTTRRFVRRKRESYT</sequence>
<evidence type="ECO:0000313" key="1">
    <source>
        <dbReference type="EMBL" id="MDD9322368.1"/>
    </source>
</evidence>
<organism evidence="1 2">
    <name type="scientific">Acinetobacter lactucae</name>
    <dbReference type="NCBI Taxonomy" id="1785128"/>
    <lineage>
        <taxon>Bacteria</taxon>
        <taxon>Pseudomonadati</taxon>
        <taxon>Pseudomonadota</taxon>
        <taxon>Gammaproteobacteria</taxon>
        <taxon>Moraxellales</taxon>
        <taxon>Moraxellaceae</taxon>
        <taxon>Acinetobacter</taxon>
        <taxon>Acinetobacter calcoaceticus/baumannii complex</taxon>
    </lineage>
</organism>